<name>A0A8T0G5Q4_CERPU</name>
<keyword evidence="1" id="KW-0472">Membrane</keyword>
<sequence>MRGQSVSHNLHVVLLFWCSILCNTFTVPYLWEDAPLASMWLRFCCPVSTVSLKSSKIYSPHNRLDVN</sequence>
<evidence type="ECO:0000256" key="1">
    <source>
        <dbReference type="SAM" id="Phobius"/>
    </source>
</evidence>
<evidence type="ECO:0000313" key="2">
    <source>
        <dbReference type="EMBL" id="KAG0554241.1"/>
    </source>
</evidence>
<dbReference type="Proteomes" id="UP000822688">
    <property type="component" value="Chromosome 12"/>
</dbReference>
<organism evidence="2 3">
    <name type="scientific">Ceratodon purpureus</name>
    <name type="common">Fire moss</name>
    <name type="synonym">Dicranum purpureum</name>
    <dbReference type="NCBI Taxonomy" id="3225"/>
    <lineage>
        <taxon>Eukaryota</taxon>
        <taxon>Viridiplantae</taxon>
        <taxon>Streptophyta</taxon>
        <taxon>Embryophyta</taxon>
        <taxon>Bryophyta</taxon>
        <taxon>Bryophytina</taxon>
        <taxon>Bryopsida</taxon>
        <taxon>Dicranidae</taxon>
        <taxon>Pseudoditrichales</taxon>
        <taxon>Ditrichaceae</taxon>
        <taxon>Ceratodon</taxon>
    </lineage>
</organism>
<dbReference type="EMBL" id="CM026433">
    <property type="protein sequence ID" value="KAG0554241.1"/>
    <property type="molecule type" value="Genomic_DNA"/>
</dbReference>
<dbReference type="AlphaFoldDB" id="A0A8T0G5Q4"/>
<keyword evidence="1" id="KW-0812">Transmembrane</keyword>
<protein>
    <submittedName>
        <fullName evidence="2">Uncharacterized protein</fullName>
    </submittedName>
</protein>
<gene>
    <name evidence="2" type="ORF">KC19_12G075800</name>
</gene>
<feature type="transmembrane region" description="Helical" evidence="1">
    <location>
        <begin position="12"/>
        <end position="31"/>
    </location>
</feature>
<proteinExistence type="predicted"/>
<reference evidence="2" key="1">
    <citation type="submission" date="2020-06" db="EMBL/GenBank/DDBJ databases">
        <title>WGS assembly of Ceratodon purpureus strain R40.</title>
        <authorList>
            <person name="Carey S.B."/>
            <person name="Jenkins J."/>
            <person name="Shu S."/>
            <person name="Lovell J.T."/>
            <person name="Sreedasyam A."/>
            <person name="Maumus F."/>
            <person name="Tiley G.P."/>
            <person name="Fernandez-Pozo N."/>
            <person name="Barry K."/>
            <person name="Chen C."/>
            <person name="Wang M."/>
            <person name="Lipzen A."/>
            <person name="Daum C."/>
            <person name="Saski C.A."/>
            <person name="Payton A.C."/>
            <person name="Mcbreen J.C."/>
            <person name="Conrad R.E."/>
            <person name="Kollar L.M."/>
            <person name="Olsson S."/>
            <person name="Huttunen S."/>
            <person name="Landis J.B."/>
            <person name="Wickett N.J."/>
            <person name="Johnson M.G."/>
            <person name="Rensing S.A."/>
            <person name="Grimwood J."/>
            <person name="Schmutz J."/>
            <person name="Mcdaniel S.F."/>
        </authorList>
    </citation>
    <scope>NUCLEOTIDE SEQUENCE</scope>
    <source>
        <strain evidence="2">R40</strain>
    </source>
</reference>
<keyword evidence="1" id="KW-1133">Transmembrane helix</keyword>
<keyword evidence="3" id="KW-1185">Reference proteome</keyword>
<comment type="caution">
    <text evidence="2">The sequence shown here is derived from an EMBL/GenBank/DDBJ whole genome shotgun (WGS) entry which is preliminary data.</text>
</comment>
<evidence type="ECO:0000313" key="3">
    <source>
        <dbReference type="Proteomes" id="UP000822688"/>
    </source>
</evidence>
<accession>A0A8T0G5Q4</accession>